<dbReference type="Pfam" id="PF08279">
    <property type="entry name" value="HTH_11"/>
    <property type="match status" value="1"/>
</dbReference>
<dbReference type="GO" id="GO:0003677">
    <property type="term" value="F:DNA binding"/>
    <property type="evidence" value="ECO:0007669"/>
    <property type="project" value="UniProtKB-KW"/>
</dbReference>
<proteinExistence type="predicted"/>
<evidence type="ECO:0000313" key="3">
    <source>
        <dbReference type="EMBL" id="SNR32719.1"/>
    </source>
</evidence>
<accession>A0A238VGS8</accession>
<dbReference type="EMBL" id="FZNN01000002">
    <property type="protein sequence ID" value="SNR32719.1"/>
    <property type="molecule type" value="Genomic_DNA"/>
</dbReference>
<reference evidence="3 4" key="1">
    <citation type="submission" date="2017-06" db="EMBL/GenBank/DDBJ databases">
        <authorList>
            <person name="Kim H.J."/>
            <person name="Triplett B.A."/>
        </authorList>
    </citation>
    <scope>NUCLEOTIDE SEQUENCE [LARGE SCALE GENOMIC DNA]</scope>
    <source>
        <strain evidence="3 4">DSM 29052</strain>
    </source>
</reference>
<evidence type="ECO:0000259" key="2">
    <source>
        <dbReference type="Pfam" id="PF13280"/>
    </source>
</evidence>
<dbReference type="PANTHER" id="PTHR34580:SF3">
    <property type="entry name" value="PROTEIN PAFB"/>
    <property type="match status" value="1"/>
</dbReference>
<sequence>MERTSRLFELIQTLRAATGPLTAERLAETLEVSVRTVYRDMASLQAMRVPVEGASGLGYVLRRGYDLPPLNFDTEEIEALRVGLAMLARTGDTSLEQAARRVCDKVEALHGPSDWLVVSPWGAPRDDPALGCVSKALLRDAIRAERKLELVYKDSEGTETRRIVRPLAVNYHIECVMLAAWCELRGTFRHFRCDRIESCTVLDACFAGQGATLRSLWAEQEAGNNAAPPAA</sequence>
<dbReference type="InterPro" id="IPR051534">
    <property type="entry name" value="CBASS_pafABC_assoc_protein"/>
</dbReference>
<dbReference type="InterPro" id="IPR013196">
    <property type="entry name" value="HTH_11"/>
</dbReference>
<dbReference type="InterPro" id="IPR036388">
    <property type="entry name" value="WH-like_DNA-bd_sf"/>
</dbReference>
<feature type="domain" description="WYL" evidence="2">
    <location>
        <begin position="137"/>
        <end position="201"/>
    </location>
</feature>
<dbReference type="Proteomes" id="UP000198417">
    <property type="component" value="Unassembled WGS sequence"/>
</dbReference>
<gene>
    <name evidence="3" type="ORF">SAMN06265370_10244</name>
</gene>
<keyword evidence="4" id="KW-1185">Reference proteome</keyword>
<protein>
    <submittedName>
        <fullName evidence="3">Predicted DNA-binding transcriptional regulator YafY, contains an HTH and WYL domains</fullName>
    </submittedName>
</protein>
<dbReference type="Gene3D" id="1.10.10.10">
    <property type="entry name" value="Winged helix-like DNA-binding domain superfamily/Winged helix DNA-binding domain"/>
    <property type="match status" value="1"/>
</dbReference>
<name>A0A238VGS8_9RHOB</name>
<evidence type="ECO:0000313" key="4">
    <source>
        <dbReference type="Proteomes" id="UP000198417"/>
    </source>
</evidence>
<dbReference type="InterPro" id="IPR036390">
    <property type="entry name" value="WH_DNA-bd_sf"/>
</dbReference>
<dbReference type="SUPFAM" id="SSF46785">
    <property type="entry name" value="Winged helix' DNA-binding domain"/>
    <property type="match status" value="1"/>
</dbReference>
<dbReference type="RefSeq" id="WP_089269029.1">
    <property type="nucleotide sequence ID" value="NZ_FZNN01000002.1"/>
</dbReference>
<dbReference type="Pfam" id="PF13280">
    <property type="entry name" value="WYL"/>
    <property type="match status" value="1"/>
</dbReference>
<organism evidence="3 4">
    <name type="scientific">Puniceibacterium sediminis</name>
    <dbReference type="NCBI Taxonomy" id="1608407"/>
    <lineage>
        <taxon>Bacteria</taxon>
        <taxon>Pseudomonadati</taxon>
        <taxon>Pseudomonadota</taxon>
        <taxon>Alphaproteobacteria</taxon>
        <taxon>Rhodobacterales</taxon>
        <taxon>Paracoccaceae</taxon>
        <taxon>Puniceibacterium</taxon>
    </lineage>
</organism>
<dbReference type="AlphaFoldDB" id="A0A238VGS8"/>
<dbReference type="InterPro" id="IPR026881">
    <property type="entry name" value="WYL_dom"/>
</dbReference>
<feature type="domain" description="Helix-turn-helix type 11" evidence="1">
    <location>
        <begin position="6"/>
        <end position="59"/>
    </location>
</feature>
<evidence type="ECO:0000259" key="1">
    <source>
        <dbReference type="Pfam" id="PF08279"/>
    </source>
</evidence>
<keyword evidence="3" id="KW-0238">DNA-binding</keyword>
<dbReference type="PANTHER" id="PTHR34580">
    <property type="match status" value="1"/>
</dbReference>
<dbReference type="OrthoDB" id="7173212at2"/>
<dbReference type="PROSITE" id="PS52050">
    <property type="entry name" value="WYL"/>
    <property type="match status" value="1"/>
</dbReference>